<dbReference type="GO" id="GO:0005634">
    <property type="term" value="C:nucleus"/>
    <property type="evidence" value="ECO:0007669"/>
    <property type="project" value="TreeGrafter"/>
</dbReference>
<comment type="caution">
    <text evidence="5">The sequence shown here is derived from an EMBL/GenBank/DDBJ whole genome shotgun (WGS) entry which is preliminary data.</text>
</comment>
<evidence type="ECO:0000313" key="3">
    <source>
        <dbReference type="EMBL" id="CAF1574205.1"/>
    </source>
</evidence>
<evidence type="ECO:0000256" key="2">
    <source>
        <dbReference type="SAM" id="MobiDB-lite"/>
    </source>
</evidence>
<protein>
    <recommendedName>
        <fullName evidence="9">THO1-MOS11 C-terminal domain-containing protein</fullName>
    </recommendedName>
</protein>
<dbReference type="Proteomes" id="UP000681967">
    <property type="component" value="Unassembled WGS sequence"/>
</dbReference>
<dbReference type="PANTHER" id="PTHR46551:SF1">
    <property type="entry name" value="SAP DOMAIN-CONTAINING RIBONUCLEOPROTEIN"/>
    <property type="match status" value="1"/>
</dbReference>
<feature type="region of interest" description="Disordered" evidence="2">
    <location>
        <begin position="173"/>
        <end position="193"/>
    </location>
</feature>
<name>A0A816MU52_9BILA</name>
<organism evidence="5 8">
    <name type="scientific">Rotaria magnacalcarata</name>
    <dbReference type="NCBI Taxonomy" id="392030"/>
    <lineage>
        <taxon>Eukaryota</taxon>
        <taxon>Metazoa</taxon>
        <taxon>Spiralia</taxon>
        <taxon>Gnathifera</taxon>
        <taxon>Rotifera</taxon>
        <taxon>Eurotatoria</taxon>
        <taxon>Bdelloidea</taxon>
        <taxon>Philodinida</taxon>
        <taxon>Philodinidae</taxon>
        <taxon>Rotaria</taxon>
    </lineage>
</organism>
<dbReference type="EMBL" id="CAJNOV010015570">
    <property type="protein sequence ID" value="CAF1576360.1"/>
    <property type="molecule type" value="Genomic_DNA"/>
</dbReference>
<dbReference type="OrthoDB" id="5837849at2759"/>
<evidence type="ECO:0000256" key="1">
    <source>
        <dbReference type="ARBA" id="ARBA00022553"/>
    </source>
</evidence>
<evidence type="ECO:0000313" key="4">
    <source>
        <dbReference type="EMBL" id="CAF1576360.1"/>
    </source>
</evidence>
<reference evidence="5" key="1">
    <citation type="submission" date="2021-02" db="EMBL/GenBank/DDBJ databases">
        <authorList>
            <person name="Nowell W R."/>
        </authorList>
    </citation>
    <scope>NUCLEOTIDE SEQUENCE</scope>
</reference>
<dbReference type="AlphaFoldDB" id="A0A816MU52"/>
<sequence>MSSTAVVETDIIEDLEEKTLEQSETLAVNIDNENGDLTTGDRFQQRLERFGTIAPEAKKLSRALRFGTANQPIDPETKKRRLERFGVVVESAENAQDKKRQRAERFNVNSPTVPIDDETKQKRINRFGVVTPLTSTSTKKKVNAKSSPATPVLTDAIKKRAERFGDISAVAKANATDGQKAKRAERFKPITSV</sequence>
<proteinExistence type="predicted"/>
<dbReference type="GO" id="GO:0016973">
    <property type="term" value="P:poly(A)+ mRNA export from nucleus"/>
    <property type="evidence" value="ECO:0007669"/>
    <property type="project" value="TreeGrafter"/>
</dbReference>
<evidence type="ECO:0000313" key="5">
    <source>
        <dbReference type="EMBL" id="CAF2016610.1"/>
    </source>
</evidence>
<accession>A0A816MU52</accession>
<gene>
    <name evidence="6" type="ORF">BYL167_LOCUS54833</name>
    <name evidence="4" type="ORF">CJN711_LOCUS32487</name>
    <name evidence="7" type="ORF">GIL414_LOCUS58898</name>
    <name evidence="3" type="ORF">KQP761_LOCUS19483</name>
    <name evidence="5" type="ORF">MBJ925_LOCUS9000</name>
</gene>
<dbReference type="PANTHER" id="PTHR46551">
    <property type="entry name" value="SAP DOMAIN-CONTAINING RIBONUCLEOPROTEIN"/>
    <property type="match status" value="1"/>
</dbReference>
<dbReference type="Proteomes" id="UP000663834">
    <property type="component" value="Unassembled WGS sequence"/>
</dbReference>
<dbReference type="EMBL" id="CAJOBH010197605">
    <property type="protein sequence ID" value="CAF4979266.1"/>
    <property type="molecule type" value="Genomic_DNA"/>
</dbReference>
<evidence type="ECO:0000313" key="7">
    <source>
        <dbReference type="EMBL" id="CAF5030924.1"/>
    </source>
</evidence>
<dbReference type="EMBL" id="CAJOBJ010219946">
    <property type="protein sequence ID" value="CAF5030924.1"/>
    <property type="molecule type" value="Genomic_DNA"/>
</dbReference>
<evidence type="ECO:0000313" key="6">
    <source>
        <dbReference type="EMBL" id="CAF4979266.1"/>
    </source>
</evidence>
<dbReference type="InterPro" id="IPR052240">
    <property type="entry name" value="SAP_domain_ribonucleoprotein"/>
</dbReference>
<feature type="compositionally biased region" description="Basic and acidic residues" evidence="2">
    <location>
        <begin position="179"/>
        <end position="193"/>
    </location>
</feature>
<dbReference type="EMBL" id="CAJNOW010009972">
    <property type="protein sequence ID" value="CAF1574205.1"/>
    <property type="molecule type" value="Genomic_DNA"/>
</dbReference>
<dbReference type="Proteomes" id="UP000663824">
    <property type="component" value="Unassembled WGS sequence"/>
</dbReference>
<keyword evidence="1" id="KW-0597">Phosphoprotein</keyword>
<dbReference type="Proteomes" id="UP000681720">
    <property type="component" value="Unassembled WGS sequence"/>
</dbReference>
<evidence type="ECO:0008006" key="9">
    <source>
        <dbReference type="Google" id="ProtNLM"/>
    </source>
</evidence>
<evidence type="ECO:0000313" key="8">
    <source>
        <dbReference type="Proteomes" id="UP000663824"/>
    </source>
</evidence>
<dbReference type="EMBL" id="CAJNRE010003336">
    <property type="protein sequence ID" value="CAF2016610.1"/>
    <property type="molecule type" value="Genomic_DNA"/>
</dbReference>
<dbReference type="Proteomes" id="UP000663855">
    <property type="component" value="Unassembled WGS sequence"/>
</dbReference>